<evidence type="ECO:0000256" key="1">
    <source>
        <dbReference type="ARBA" id="ARBA00005382"/>
    </source>
</evidence>
<dbReference type="GO" id="GO:0045493">
    <property type="term" value="P:xylan catabolic process"/>
    <property type="evidence" value="ECO:0007669"/>
    <property type="project" value="UniProtKB-KW"/>
</dbReference>
<keyword evidence="6" id="KW-0624">Polysaccharide degradation</keyword>
<dbReference type="InterPro" id="IPR017853">
    <property type="entry name" value="GH"/>
</dbReference>
<keyword evidence="2" id="KW-0732">Signal</keyword>
<reference evidence="6" key="1">
    <citation type="journal article" date="2020" name="mSystems">
        <title>Genome- and Community-Level Interaction Insights into Carbon Utilization and Element Cycling Functions of Hydrothermarchaeota in Hydrothermal Sediment.</title>
        <authorList>
            <person name="Zhou Z."/>
            <person name="Liu Y."/>
            <person name="Xu W."/>
            <person name="Pan J."/>
            <person name="Luo Z.H."/>
            <person name="Li M."/>
        </authorList>
    </citation>
    <scope>NUCLEOTIDE SEQUENCE [LARGE SCALE GENOMIC DNA]</scope>
    <source>
        <strain evidence="6">SpSt-855</strain>
    </source>
</reference>
<dbReference type="AlphaFoldDB" id="A0A7V4XSQ4"/>
<dbReference type="InterPro" id="IPR033453">
    <property type="entry name" value="Glyco_hydro_30_TIM-barrel"/>
</dbReference>
<dbReference type="PANTHER" id="PTHR11069:SF38">
    <property type="entry name" value="GLUCURONOXYLANASE XYNC"/>
    <property type="match status" value="1"/>
</dbReference>
<evidence type="ECO:0000256" key="3">
    <source>
        <dbReference type="ARBA" id="ARBA00022801"/>
    </source>
</evidence>
<dbReference type="Gene3D" id="3.20.20.80">
    <property type="entry name" value="Glycosidases"/>
    <property type="match status" value="1"/>
</dbReference>
<evidence type="ECO:0000256" key="2">
    <source>
        <dbReference type="ARBA" id="ARBA00022729"/>
    </source>
</evidence>
<name>A0A7V4XSQ4_9BACT</name>
<dbReference type="InterPro" id="IPR013780">
    <property type="entry name" value="Glyco_hydro_b"/>
</dbReference>
<evidence type="ECO:0000259" key="5">
    <source>
        <dbReference type="Pfam" id="PF02055"/>
    </source>
</evidence>
<keyword evidence="3 4" id="KW-0378">Hydrolase</keyword>
<dbReference type="GO" id="GO:0016020">
    <property type="term" value="C:membrane"/>
    <property type="evidence" value="ECO:0007669"/>
    <property type="project" value="GOC"/>
</dbReference>
<dbReference type="GO" id="GO:0006665">
    <property type="term" value="P:sphingolipid metabolic process"/>
    <property type="evidence" value="ECO:0007669"/>
    <property type="project" value="InterPro"/>
</dbReference>
<dbReference type="PANTHER" id="PTHR11069">
    <property type="entry name" value="GLUCOSYLCERAMIDASE"/>
    <property type="match status" value="1"/>
</dbReference>
<comment type="similarity">
    <text evidence="1 4">Belongs to the glycosyl hydrolase 30 family.</text>
</comment>
<keyword evidence="6" id="KW-0858">Xylan degradation</keyword>
<dbReference type="SUPFAM" id="SSF51011">
    <property type="entry name" value="Glycosyl hydrolase domain"/>
    <property type="match status" value="1"/>
</dbReference>
<accession>A0A7V4XSQ4</accession>
<keyword evidence="4 6" id="KW-0326">Glycosidase</keyword>
<comment type="caution">
    <text evidence="6">The sequence shown here is derived from an EMBL/GenBank/DDBJ whole genome shotgun (WGS) entry which is preliminary data.</text>
</comment>
<feature type="domain" description="Glycosyl hydrolase family 30 TIM-barrel" evidence="5">
    <location>
        <begin position="115"/>
        <end position="275"/>
    </location>
</feature>
<dbReference type="Pfam" id="PF02055">
    <property type="entry name" value="Glyco_hydro_30"/>
    <property type="match status" value="1"/>
</dbReference>
<evidence type="ECO:0000256" key="4">
    <source>
        <dbReference type="RuleBase" id="RU361188"/>
    </source>
</evidence>
<dbReference type="EMBL" id="DTKL01000043">
    <property type="protein sequence ID" value="HGY94478.1"/>
    <property type="molecule type" value="Genomic_DNA"/>
</dbReference>
<sequence>MTALLILAGCGGGSSASSGYGSGVVGGGGGGGSGSGGGSSPAAVTVDFGTADQVIRGFGGSTAFLGALTAPQAKALFSPADGLGLSILRVRIDPSGSAGNQWVTSQWTDELTNAQQAEADNPNALVFASPWTPPVAWKTSSTSQPYYSGSPACPHAGLCGGYLDPAHYADYASYLEDFVQYFQSNGITLYGISMQNEPDYSAAAGQNYESCSWTPAQMDTWVANDASTLTTKLIMPESYGFNPAQAEPTLNDPNAVGKVAIVAGHLYGSQPSYYTQAENLGKDVWMTEHYLTPAAGAGSQPDMADALSAAEEIHNSMVTGQYNAYVWWWVWNDPNDNVNYGLIDSSTANPQPTFYGDALGQFSRFIQPGYHRYNATANPSSNVYVSAYAGSNHYVIVAINAGSAALNQTFNLQNATVTSMTPWQTTSAGGLQQQSAVTVSGGSFTYSLPAQSITTFVQ</sequence>
<keyword evidence="6" id="KW-0119">Carbohydrate metabolism</keyword>
<organism evidence="6">
    <name type="scientific">Acidobacterium capsulatum</name>
    <dbReference type="NCBI Taxonomy" id="33075"/>
    <lineage>
        <taxon>Bacteria</taxon>
        <taxon>Pseudomonadati</taxon>
        <taxon>Acidobacteriota</taxon>
        <taxon>Terriglobia</taxon>
        <taxon>Terriglobales</taxon>
        <taxon>Acidobacteriaceae</taxon>
        <taxon>Acidobacterium</taxon>
    </lineage>
</organism>
<dbReference type="GO" id="GO:0004348">
    <property type="term" value="F:glucosylceramidase activity"/>
    <property type="evidence" value="ECO:0007669"/>
    <property type="project" value="InterPro"/>
</dbReference>
<proteinExistence type="inferred from homology"/>
<protein>
    <submittedName>
        <fullName evidence="6">Glucuronoxylanase XynC</fullName>
    </submittedName>
</protein>
<evidence type="ECO:0000313" key="6">
    <source>
        <dbReference type="EMBL" id="HGY94478.1"/>
    </source>
</evidence>
<dbReference type="SUPFAM" id="SSF51445">
    <property type="entry name" value="(Trans)glycosidases"/>
    <property type="match status" value="1"/>
</dbReference>
<gene>
    <name evidence="6" type="ORF">ENW50_07315</name>
</gene>
<dbReference type="InterPro" id="IPR001139">
    <property type="entry name" value="Glyco_hydro_30"/>
</dbReference>
<dbReference type="Gene3D" id="2.60.40.1180">
    <property type="entry name" value="Golgi alpha-mannosidase II"/>
    <property type="match status" value="1"/>
</dbReference>